<accession>A0A6C0LQS5</accession>
<dbReference type="Gene3D" id="3.30.710.10">
    <property type="entry name" value="Potassium Channel Kv1.1, Chain A"/>
    <property type="match status" value="1"/>
</dbReference>
<feature type="domain" description="BTB" evidence="1">
    <location>
        <begin position="14"/>
        <end position="93"/>
    </location>
</feature>
<name>A0A6C0LQS5_9ZZZZ</name>
<dbReference type="CDD" id="cd18186">
    <property type="entry name" value="BTB_POZ_ZBTB_KLHL-like"/>
    <property type="match status" value="1"/>
</dbReference>
<sequence>MNQLNFLKLSDKYCDLCIDIKSTNVDVQNIFCHKCIVCRKSPFFDICIQREQEHMGKWPPVSNIQITLPDNLDQNCFIIAIKFLYNEHIEEYEEQIINIIESLKYMLVDLKPLYTSLIELLSMNIFLENEHIDIISILINDNHSLKDILISYYYYDLVKLNCFLANNPPLYNNNSVNDDNTLYLFRNESQLEISQETRKYKWIHFPSIEFNILHVKKKIFFEAFNMKWYIRRYFKNFYNEEFISIYIENDDKFPNDITVSIKMTTIFYCLNKYGPIKEIIMVLNKHQNEFEYNKLNSAILSTDITRIHGEKSFRISILLELLN</sequence>
<dbReference type="InterPro" id="IPR000210">
    <property type="entry name" value="BTB/POZ_dom"/>
</dbReference>
<dbReference type="InterPro" id="IPR011333">
    <property type="entry name" value="SKP1/BTB/POZ_sf"/>
</dbReference>
<protein>
    <recommendedName>
        <fullName evidence="1">BTB domain-containing protein</fullName>
    </recommendedName>
</protein>
<dbReference type="SUPFAM" id="SSF54695">
    <property type="entry name" value="POZ domain"/>
    <property type="match status" value="1"/>
</dbReference>
<dbReference type="Pfam" id="PF00651">
    <property type="entry name" value="BTB"/>
    <property type="match status" value="1"/>
</dbReference>
<evidence type="ECO:0000313" key="2">
    <source>
        <dbReference type="EMBL" id="QHU32927.1"/>
    </source>
</evidence>
<reference evidence="2" key="1">
    <citation type="journal article" date="2020" name="Nature">
        <title>Giant virus diversity and host interactions through global metagenomics.</title>
        <authorList>
            <person name="Schulz F."/>
            <person name="Roux S."/>
            <person name="Paez-Espino D."/>
            <person name="Jungbluth S."/>
            <person name="Walsh D.A."/>
            <person name="Denef V.J."/>
            <person name="McMahon K.D."/>
            <person name="Konstantinidis K.T."/>
            <person name="Eloe-Fadrosh E.A."/>
            <person name="Kyrpides N.C."/>
            <person name="Woyke T."/>
        </authorList>
    </citation>
    <scope>NUCLEOTIDE SEQUENCE</scope>
    <source>
        <strain evidence="2">GVMAG-S-1014582-52</strain>
    </source>
</reference>
<dbReference type="AlphaFoldDB" id="A0A6C0LQS5"/>
<organism evidence="2">
    <name type="scientific">viral metagenome</name>
    <dbReference type="NCBI Taxonomy" id="1070528"/>
    <lineage>
        <taxon>unclassified sequences</taxon>
        <taxon>metagenomes</taxon>
        <taxon>organismal metagenomes</taxon>
    </lineage>
</organism>
<evidence type="ECO:0000259" key="1">
    <source>
        <dbReference type="PROSITE" id="PS50097"/>
    </source>
</evidence>
<dbReference type="EMBL" id="MN740556">
    <property type="protein sequence ID" value="QHU32927.1"/>
    <property type="molecule type" value="Genomic_DNA"/>
</dbReference>
<proteinExistence type="predicted"/>
<dbReference type="PROSITE" id="PS50097">
    <property type="entry name" value="BTB"/>
    <property type="match status" value="1"/>
</dbReference>